<evidence type="ECO:0000256" key="3">
    <source>
        <dbReference type="ARBA" id="ARBA00022475"/>
    </source>
</evidence>
<dbReference type="GO" id="GO:0005886">
    <property type="term" value="C:plasma membrane"/>
    <property type="evidence" value="ECO:0007669"/>
    <property type="project" value="UniProtKB-SubCell"/>
</dbReference>
<evidence type="ECO:0000256" key="10">
    <source>
        <dbReference type="SAM" id="Phobius"/>
    </source>
</evidence>
<dbReference type="SUPFAM" id="SSF53850">
    <property type="entry name" value="Periplasmic binding protein-like II"/>
    <property type="match status" value="1"/>
</dbReference>
<keyword evidence="5 10" id="KW-1133">Transmembrane helix</keyword>
<evidence type="ECO:0000256" key="9">
    <source>
        <dbReference type="SAM" id="MobiDB-lite"/>
    </source>
</evidence>
<dbReference type="AlphaFoldDB" id="A0A2H1VA48"/>
<dbReference type="Gene3D" id="1.10.287.70">
    <property type="match status" value="1"/>
</dbReference>
<feature type="compositionally biased region" description="Basic residues" evidence="9">
    <location>
        <begin position="464"/>
        <end position="479"/>
    </location>
</feature>
<name>A0A2H1VA48_SPOFR</name>
<feature type="transmembrane region" description="Helical" evidence="10">
    <location>
        <begin position="171"/>
        <end position="191"/>
    </location>
</feature>
<organism evidence="12">
    <name type="scientific">Spodoptera frugiperda</name>
    <name type="common">Fall armyworm</name>
    <dbReference type="NCBI Taxonomy" id="7108"/>
    <lineage>
        <taxon>Eukaryota</taxon>
        <taxon>Metazoa</taxon>
        <taxon>Ecdysozoa</taxon>
        <taxon>Arthropoda</taxon>
        <taxon>Hexapoda</taxon>
        <taxon>Insecta</taxon>
        <taxon>Pterygota</taxon>
        <taxon>Neoptera</taxon>
        <taxon>Endopterygota</taxon>
        <taxon>Lepidoptera</taxon>
        <taxon>Glossata</taxon>
        <taxon>Ditrysia</taxon>
        <taxon>Noctuoidea</taxon>
        <taxon>Noctuidae</taxon>
        <taxon>Amphipyrinae</taxon>
        <taxon>Spodoptera</taxon>
    </lineage>
</organism>
<dbReference type="Gene3D" id="3.40.190.10">
    <property type="entry name" value="Periplasmic binding protein-like II"/>
    <property type="match status" value="1"/>
</dbReference>
<keyword evidence="8" id="KW-0325">Glycoprotein</keyword>
<keyword evidence="7" id="KW-0675">Receptor</keyword>
<feature type="transmembrane region" description="Helical" evidence="10">
    <location>
        <begin position="239"/>
        <end position="261"/>
    </location>
</feature>
<dbReference type="InterPro" id="IPR052192">
    <property type="entry name" value="Insect_Ionotropic_Sensory_Rcpt"/>
</dbReference>
<dbReference type="EMBL" id="ODYU01001475">
    <property type="protein sequence ID" value="SOQ37715.1"/>
    <property type="molecule type" value="Genomic_DNA"/>
</dbReference>
<comment type="similarity">
    <text evidence="2">Belongs to the glutamate-gated ion channel (TC 1.A.10.1) family.</text>
</comment>
<dbReference type="Pfam" id="PF00060">
    <property type="entry name" value="Lig_chan"/>
    <property type="match status" value="1"/>
</dbReference>
<protein>
    <submittedName>
        <fullName evidence="12">SFRICE003380.1</fullName>
    </submittedName>
</protein>
<dbReference type="InterPro" id="IPR001320">
    <property type="entry name" value="Iontro_rcpt_C"/>
</dbReference>
<dbReference type="GO" id="GO:0015276">
    <property type="term" value="F:ligand-gated monoatomic ion channel activity"/>
    <property type="evidence" value="ECO:0007669"/>
    <property type="project" value="InterPro"/>
</dbReference>
<evidence type="ECO:0000256" key="7">
    <source>
        <dbReference type="ARBA" id="ARBA00023170"/>
    </source>
</evidence>
<comment type="subcellular location">
    <subcellularLocation>
        <location evidence="1">Cell membrane</location>
        <topology evidence="1">Multi-pass membrane protein</topology>
    </subcellularLocation>
</comment>
<evidence type="ECO:0000256" key="5">
    <source>
        <dbReference type="ARBA" id="ARBA00022989"/>
    </source>
</evidence>
<evidence type="ECO:0000259" key="11">
    <source>
        <dbReference type="Pfam" id="PF00060"/>
    </source>
</evidence>
<evidence type="ECO:0000256" key="6">
    <source>
        <dbReference type="ARBA" id="ARBA00023136"/>
    </source>
</evidence>
<gene>
    <name evidence="12" type="primary">SFRICE003380.1</name>
    <name evidence="12" type="ORF">SFRICE_003380.1</name>
</gene>
<feature type="region of interest" description="Disordered" evidence="9">
    <location>
        <begin position="464"/>
        <end position="499"/>
    </location>
</feature>
<keyword evidence="3" id="KW-1003">Cell membrane</keyword>
<accession>A0A2H1VA48</accession>
<evidence type="ECO:0000256" key="4">
    <source>
        <dbReference type="ARBA" id="ARBA00022692"/>
    </source>
</evidence>
<evidence type="ECO:0000256" key="1">
    <source>
        <dbReference type="ARBA" id="ARBA00004651"/>
    </source>
</evidence>
<proteinExistence type="inferred from homology"/>
<sequence length="542" mass="61015">MAGIELIISSICNATFCEVPYNETYQAPDALAEKDINFMSLMKEVNGKHIKVTTYNNTPLSSTEFENGTVVGKGVAFTIMNILRKKFNFTYEVILPTKNFELGDKISDDSIIGLLNTSKVDMAVAFIPTLLPYREKVSFSIDLDEGVWVMMLKRPKESAAGSGLLAPFNDLVWYLVLAAVLTFGPCITFFTRVRSKLITDDEGVLPLKPSFWFVYSAFLKQGTNLSPEANTTRVLFVTWWLFMILLSAFYTANLTAFLTLSKFTLAIESPRDLYQKNNRWVASAGSSVEHVVKTEGEDLYFLNTMINSGKARFLSVLGDKDFLEHVKKGEVLVKEQTVVDHLMYNDYISKKDVEESEKCTYVVAPSAFMKKQRAFAYPVGSKLKGLFDPVLTQIFQAGILDFLKRSDLPSTKICPLDLQSKDRKLRNSDLIMTYMVMVAGSATAVAVFGAEIFIKRYVSGKLNKNKKSRRKKSKTGKSSKSHDDSRPPPYDSLFGKNPKFNVETTRTKMINGREYYVFETSSGDKKLIPARAPSSFLYRSDK</sequence>
<feature type="transmembrane region" description="Helical" evidence="10">
    <location>
        <begin position="431"/>
        <end position="454"/>
    </location>
</feature>
<evidence type="ECO:0000256" key="2">
    <source>
        <dbReference type="ARBA" id="ARBA00008685"/>
    </source>
</evidence>
<feature type="domain" description="Ionotropic glutamate receptor C-terminal" evidence="11">
    <location>
        <begin position="172"/>
        <end position="440"/>
    </location>
</feature>
<dbReference type="PANTHER" id="PTHR42643">
    <property type="entry name" value="IONOTROPIC RECEPTOR 20A-RELATED"/>
    <property type="match status" value="1"/>
</dbReference>
<dbReference type="GO" id="GO:0050906">
    <property type="term" value="P:detection of stimulus involved in sensory perception"/>
    <property type="evidence" value="ECO:0007669"/>
    <property type="project" value="UniProtKB-ARBA"/>
</dbReference>
<dbReference type="PANTHER" id="PTHR42643:SF24">
    <property type="entry name" value="IONOTROPIC RECEPTOR 60A"/>
    <property type="match status" value="1"/>
</dbReference>
<evidence type="ECO:0000256" key="8">
    <source>
        <dbReference type="ARBA" id="ARBA00023180"/>
    </source>
</evidence>
<reference evidence="12" key="1">
    <citation type="submission" date="2016-07" db="EMBL/GenBank/DDBJ databases">
        <authorList>
            <person name="Bretaudeau A."/>
        </authorList>
    </citation>
    <scope>NUCLEOTIDE SEQUENCE</scope>
    <source>
        <strain evidence="12">Rice</strain>
        <tissue evidence="12">Whole body</tissue>
    </source>
</reference>
<evidence type="ECO:0000313" key="12">
    <source>
        <dbReference type="EMBL" id="SOQ37715.1"/>
    </source>
</evidence>
<keyword evidence="6 10" id="KW-0472">Membrane</keyword>
<keyword evidence="4 10" id="KW-0812">Transmembrane</keyword>